<dbReference type="Gene3D" id="2.40.37.20">
    <property type="entry name" value="D-serine dehydratase-like domain"/>
    <property type="match status" value="1"/>
</dbReference>
<feature type="domain" description="D-serine dehydratase-like" evidence="1">
    <location>
        <begin position="313"/>
        <end position="410"/>
    </location>
</feature>
<dbReference type="PANTHER" id="PTHR28004">
    <property type="entry name" value="ZGC:162816-RELATED"/>
    <property type="match status" value="1"/>
</dbReference>
<organism evidence="2 3">
    <name type="scientific">Mycobacterium aquaticum</name>
    <dbReference type="NCBI Taxonomy" id="1927124"/>
    <lineage>
        <taxon>Bacteria</taxon>
        <taxon>Bacillati</taxon>
        <taxon>Actinomycetota</taxon>
        <taxon>Actinomycetes</taxon>
        <taxon>Mycobacteriales</taxon>
        <taxon>Mycobacteriaceae</taxon>
        <taxon>Mycobacterium</taxon>
    </lineage>
</organism>
<evidence type="ECO:0000313" key="3">
    <source>
        <dbReference type="Proteomes" id="UP000192448"/>
    </source>
</evidence>
<dbReference type="InterPro" id="IPR029066">
    <property type="entry name" value="PLP-binding_barrel"/>
</dbReference>
<dbReference type="Proteomes" id="UP000192448">
    <property type="component" value="Unassembled WGS sequence"/>
</dbReference>
<reference evidence="2 3" key="1">
    <citation type="submission" date="2017-02" db="EMBL/GenBank/DDBJ databases">
        <title>The new phylogeny of genus Mycobacterium.</title>
        <authorList>
            <person name="Tortoli E."/>
            <person name="Trovato A."/>
            <person name="Cirillo D.M."/>
        </authorList>
    </citation>
    <scope>NUCLEOTIDE SEQUENCE [LARGE SCALE GENOMIC DNA]</scope>
    <source>
        <strain evidence="2 3">RW6</strain>
    </source>
</reference>
<comment type="caution">
    <text evidence="2">The sequence shown here is derived from an EMBL/GenBank/DDBJ whole genome shotgun (WGS) entry which is preliminary data.</text>
</comment>
<dbReference type="Gene3D" id="3.20.20.10">
    <property type="entry name" value="Alanine racemase"/>
    <property type="match status" value="1"/>
</dbReference>
<gene>
    <name evidence="2" type="ORF">BST13_08455</name>
</gene>
<dbReference type="EMBL" id="MVHF01000006">
    <property type="protein sequence ID" value="ORA37178.1"/>
    <property type="molecule type" value="Genomic_DNA"/>
</dbReference>
<dbReference type="InterPro" id="IPR042208">
    <property type="entry name" value="D-ser_dehydrat-like_sf"/>
</dbReference>
<dbReference type="RefSeq" id="WP_245839444.1">
    <property type="nucleotide sequence ID" value="NZ_MVHF01000006.1"/>
</dbReference>
<keyword evidence="3" id="KW-1185">Reference proteome</keyword>
<dbReference type="STRING" id="1927124.BST13_08455"/>
<evidence type="ECO:0000313" key="2">
    <source>
        <dbReference type="EMBL" id="ORA37178.1"/>
    </source>
</evidence>
<evidence type="ECO:0000259" key="1">
    <source>
        <dbReference type="SMART" id="SM01119"/>
    </source>
</evidence>
<sequence length="427" mass="45342">MIDRKALSALDDTVLGPQHKGFPPDAWGTTVRDFLLCESTLDHMSTPVLTVDRRALASNVAVEAGWAETAGVSLAPHGKTTMAPQIWARQLDAGAWGITVGTPWQVQLARAFGVARIMLANAVVNPMTLAWLAAELHADPSFEFYCWADDVQTVELMDRALESNGSQRRIRVIVELGAVGGRTGARSAVPALAVASAVRRSARLTLAGVGGYEGSLSHDRGPAGLAAVCGYLDRLAELHNRITADGVYETDPIVTAGGSAFQDIVVDRLAGVARQSNTSLVLRCGAYVIHDDGFYAGISPLASGRAERPLRSAMHVWASTVSRPEPGLALLDAGKRDLPFDEGLPVPQRIVGTDSGALSDAIVTTLDSQHTYVQLPADAVDAVGIGTTMRLGLSDPCGAFDKWRLIPVIDDADAPNPRIVDVIHTFF</sequence>
<dbReference type="InterPro" id="IPR026956">
    <property type="entry name" value="D-ser_dehydrat-like_dom"/>
</dbReference>
<protein>
    <submittedName>
        <fullName evidence="2">Amino acid deaminase</fullName>
    </submittedName>
</protein>
<proteinExistence type="predicted"/>
<dbReference type="Pfam" id="PF14031">
    <property type="entry name" value="D-ser_dehydrat"/>
    <property type="match status" value="1"/>
</dbReference>
<accession>A0A1X0B515</accession>
<dbReference type="AlphaFoldDB" id="A0A1X0B515"/>
<dbReference type="SMART" id="SM01119">
    <property type="entry name" value="D-ser_dehydrat"/>
    <property type="match status" value="1"/>
</dbReference>
<dbReference type="SUPFAM" id="SSF51419">
    <property type="entry name" value="PLP-binding barrel"/>
    <property type="match status" value="1"/>
</dbReference>
<dbReference type="InterPro" id="IPR051466">
    <property type="entry name" value="D-amino_acid_metab_enzyme"/>
</dbReference>
<name>A0A1X0B515_9MYCO</name>
<dbReference type="PANTHER" id="PTHR28004:SF8">
    <property type="entry name" value="D-SERINE DEAMINASE"/>
    <property type="match status" value="1"/>
</dbReference>